<evidence type="ECO:0008006" key="4">
    <source>
        <dbReference type="Google" id="ProtNLM"/>
    </source>
</evidence>
<sequence length="202" mass="23646">MVYVVLKNMIHYKTVFALIFVFCSCKGSFLYWKTIPHEIKTLQKNYIRFRLPRNIVDGKEGIISDKYYVKVFWEEADGPFHRFLLINPDRGSGLWDKWFGEDHFVFYPDCDYRIDIPGGENSFKIEIAKVRSYNGFHTEKEVRLFIPYDHSIFVSLLIEPNLSSADTIARKEVRPLNSRIRIHAEVGPNPNPDADFSCEVAE</sequence>
<comment type="caution">
    <text evidence="2">The sequence shown here is derived from an EMBL/GenBank/DDBJ whole genome shotgun (WGS) entry which is preliminary data.</text>
</comment>
<dbReference type="Proteomes" id="UP000298277">
    <property type="component" value="Unassembled WGS sequence"/>
</dbReference>
<keyword evidence="1" id="KW-1133">Transmembrane helix</keyword>
<dbReference type="RefSeq" id="WP_135736214.1">
    <property type="nucleotide sequence ID" value="NZ_RQEZ01000007.1"/>
</dbReference>
<dbReference type="PROSITE" id="PS51257">
    <property type="entry name" value="PROKAR_LIPOPROTEIN"/>
    <property type="match status" value="1"/>
</dbReference>
<dbReference type="AlphaFoldDB" id="A0A5F1Y7A2"/>
<dbReference type="EMBL" id="RQFA01000073">
    <property type="protein sequence ID" value="TGK29013.1"/>
    <property type="molecule type" value="Genomic_DNA"/>
</dbReference>
<proteinExistence type="predicted"/>
<keyword evidence="1" id="KW-0472">Membrane</keyword>
<accession>A0A5F1Y7A2</accession>
<keyword evidence="3" id="KW-1185">Reference proteome</keyword>
<name>A0A5F1Y7A2_9LEPT</name>
<keyword evidence="1" id="KW-0812">Transmembrane</keyword>
<organism evidence="2 3">
    <name type="scientific">Leptospira gomenensis</name>
    <dbReference type="NCBI Taxonomy" id="2484974"/>
    <lineage>
        <taxon>Bacteria</taxon>
        <taxon>Pseudomonadati</taxon>
        <taxon>Spirochaetota</taxon>
        <taxon>Spirochaetia</taxon>
        <taxon>Leptospirales</taxon>
        <taxon>Leptospiraceae</taxon>
        <taxon>Leptospira</taxon>
    </lineage>
</organism>
<feature type="transmembrane region" description="Helical" evidence="1">
    <location>
        <begin position="12"/>
        <end position="32"/>
    </location>
</feature>
<gene>
    <name evidence="2" type="ORF">EHQ17_16790</name>
</gene>
<evidence type="ECO:0000313" key="3">
    <source>
        <dbReference type="Proteomes" id="UP000298277"/>
    </source>
</evidence>
<evidence type="ECO:0000313" key="2">
    <source>
        <dbReference type="EMBL" id="TGK29013.1"/>
    </source>
</evidence>
<reference evidence="2" key="1">
    <citation type="journal article" date="2019" name="PLoS Negl. Trop. Dis.">
        <title>Revisiting the worldwide diversity of Leptospira species in the environment.</title>
        <authorList>
            <person name="Vincent A.T."/>
            <person name="Schiettekatte O."/>
            <person name="Bourhy P."/>
            <person name="Veyrier F.J."/>
            <person name="Picardeau M."/>
        </authorList>
    </citation>
    <scope>NUCLEOTIDE SEQUENCE [LARGE SCALE GENOMIC DNA]</scope>
    <source>
        <strain evidence="2">201800299</strain>
    </source>
</reference>
<evidence type="ECO:0000256" key="1">
    <source>
        <dbReference type="SAM" id="Phobius"/>
    </source>
</evidence>
<protein>
    <recommendedName>
        <fullName evidence="4">Lipoprotein</fullName>
    </recommendedName>
</protein>